<keyword evidence="2" id="KW-1185">Reference proteome</keyword>
<name>A0ACB8A6G0_9AGAM</name>
<comment type="caution">
    <text evidence="1">The sequence shown here is derived from an EMBL/GenBank/DDBJ whole genome shotgun (WGS) entry which is preliminary data.</text>
</comment>
<evidence type="ECO:0000313" key="1">
    <source>
        <dbReference type="EMBL" id="KAH7908801.1"/>
    </source>
</evidence>
<dbReference type="EMBL" id="MU267797">
    <property type="protein sequence ID" value="KAH7908801.1"/>
    <property type="molecule type" value="Genomic_DNA"/>
</dbReference>
<accession>A0ACB8A6G0</accession>
<proteinExistence type="predicted"/>
<gene>
    <name evidence="1" type="ORF">BJ138DRAFT_1156842</name>
</gene>
<protein>
    <submittedName>
        <fullName evidence="1">Uncharacterized protein</fullName>
    </submittedName>
</protein>
<organism evidence="1 2">
    <name type="scientific">Hygrophoropsis aurantiaca</name>
    <dbReference type="NCBI Taxonomy" id="72124"/>
    <lineage>
        <taxon>Eukaryota</taxon>
        <taxon>Fungi</taxon>
        <taxon>Dikarya</taxon>
        <taxon>Basidiomycota</taxon>
        <taxon>Agaricomycotina</taxon>
        <taxon>Agaricomycetes</taxon>
        <taxon>Agaricomycetidae</taxon>
        <taxon>Boletales</taxon>
        <taxon>Coniophorineae</taxon>
        <taxon>Hygrophoropsidaceae</taxon>
        <taxon>Hygrophoropsis</taxon>
    </lineage>
</organism>
<sequence>MVEVALARGDIVVATARKPEALADIVSKHSADKILVELDVTKHEQVVSAFAQAKNAFGRVDIVYNNAGYAIYGEVESVPEDVARKHLDTNFWSAVDVQFERSRAILPGR</sequence>
<reference evidence="1" key="1">
    <citation type="journal article" date="2021" name="New Phytol.">
        <title>Evolutionary innovations through gain and loss of genes in the ectomycorrhizal Boletales.</title>
        <authorList>
            <person name="Wu G."/>
            <person name="Miyauchi S."/>
            <person name="Morin E."/>
            <person name="Kuo A."/>
            <person name="Drula E."/>
            <person name="Varga T."/>
            <person name="Kohler A."/>
            <person name="Feng B."/>
            <person name="Cao Y."/>
            <person name="Lipzen A."/>
            <person name="Daum C."/>
            <person name="Hundley H."/>
            <person name="Pangilinan J."/>
            <person name="Johnson J."/>
            <person name="Barry K."/>
            <person name="LaButti K."/>
            <person name="Ng V."/>
            <person name="Ahrendt S."/>
            <person name="Min B."/>
            <person name="Choi I.G."/>
            <person name="Park H."/>
            <person name="Plett J.M."/>
            <person name="Magnuson J."/>
            <person name="Spatafora J.W."/>
            <person name="Nagy L.G."/>
            <person name="Henrissat B."/>
            <person name="Grigoriev I.V."/>
            <person name="Yang Z.L."/>
            <person name="Xu J."/>
            <person name="Martin F.M."/>
        </authorList>
    </citation>
    <scope>NUCLEOTIDE SEQUENCE</scope>
    <source>
        <strain evidence="1">ATCC 28755</strain>
    </source>
</reference>
<dbReference type="Proteomes" id="UP000790377">
    <property type="component" value="Unassembled WGS sequence"/>
</dbReference>
<evidence type="ECO:0000313" key="2">
    <source>
        <dbReference type="Proteomes" id="UP000790377"/>
    </source>
</evidence>